<comment type="caution">
    <text evidence="2">The sequence shown here is derived from an EMBL/GenBank/DDBJ whole genome shotgun (WGS) entry which is preliminary data.</text>
</comment>
<feature type="region of interest" description="Disordered" evidence="1">
    <location>
        <begin position="1"/>
        <end position="30"/>
    </location>
</feature>
<proteinExistence type="predicted"/>
<gene>
    <name evidence="2" type="ORF">ADU59_12420</name>
</gene>
<accession>A0A1C7P732</accession>
<reference evidence="2 3" key="1">
    <citation type="journal article" date="2016" name="Syst. Appl. Microbiol.">
        <title>Pararhizobium polonicum sp. nov. isolated from tumors on stone fruit rootstocks.</title>
        <authorList>
            <person name="Pulawska J."/>
            <person name="Kuzmanovic N."/>
            <person name="Willems A."/>
            <person name="Pothier J.F."/>
        </authorList>
    </citation>
    <scope>NUCLEOTIDE SEQUENCE [LARGE SCALE GENOMIC DNA]</scope>
    <source>
        <strain evidence="2 3">F5.1</strain>
    </source>
</reference>
<organism evidence="2 3">
    <name type="scientific">Pararhizobium polonicum</name>
    <dbReference type="NCBI Taxonomy" id="1612624"/>
    <lineage>
        <taxon>Bacteria</taxon>
        <taxon>Pseudomonadati</taxon>
        <taxon>Pseudomonadota</taxon>
        <taxon>Alphaproteobacteria</taxon>
        <taxon>Hyphomicrobiales</taxon>
        <taxon>Rhizobiaceae</taxon>
        <taxon>Rhizobium/Agrobacterium group</taxon>
        <taxon>Pararhizobium</taxon>
    </lineage>
</organism>
<evidence type="ECO:0000313" key="3">
    <source>
        <dbReference type="Proteomes" id="UP000093111"/>
    </source>
</evidence>
<name>A0A1C7P732_9HYPH</name>
<evidence type="ECO:0000256" key="1">
    <source>
        <dbReference type="SAM" id="MobiDB-lite"/>
    </source>
</evidence>
<dbReference type="AlphaFoldDB" id="A0A1C7P732"/>
<protein>
    <submittedName>
        <fullName evidence="2">Uncharacterized protein</fullName>
    </submittedName>
</protein>
<dbReference type="EMBL" id="LGLV01000007">
    <property type="protein sequence ID" value="OBZ95504.1"/>
    <property type="molecule type" value="Genomic_DNA"/>
</dbReference>
<keyword evidence="3" id="KW-1185">Reference proteome</keyword>
<feature type="compositionally biased region" description="Low complexity" evidence="1">
    <location>
        <begin position="9"/>
        <end position="19"/>
    </location>
</feature>
<dbReference type="STRING" id="1612624.ADU59_12420"/>
<dbReference type="Proteomes" id="UP000093111">
    <property type="component" value="Unassembled WGS sequence"/>
</dbReference>
<evidence type="ECO:0000313" key="2">
    <source>
        <dbReference type="EMBL" id="OBZ95504.1"/>
    </source>
</evidence>
<sequence length="138" mass="14587">MPTADGSGATTQQTETQAEPRTGLGTQEEFVTPTHNIGCVFTPEGGTATYMPAGGGPELSCDRVEPVYARATLGRSGPPEIDRNVTGEASCCSANPVLEYGDVWRRGPFTCASARTGLTCTRDDGHSMFISRRRISGN</sequence>